<accession>A0ABY2RYS8</accession>
<keyword evidence="4" id="KW-1185">Reference proteome</keyword>
<evidence type="ECO:0000313" key="4">
    <source>
        <dbReference type="Proteomes" id="UP000309992"/>
    </source>
</evidence>
<dbReference type="InterPro" id="IPR032710">
    <property type="entry name" value="NTF2-like_dom_sf"/>
</dbReference>
<evidence type="ECO:0000256" key="2">
    <source>
        <dbReference type="ARBA" id="ARBA00023002"/>
    </source>
</evidence>
<dbReference type="RefSeq" id="WP_112268004.1">
    <property type="nucleotide sequence ID" value="NZ_SWMS01000017.1"/>
</dbReference>
<proteinExistence type="inferred from homology"/>
<dbReference type="GO" id="GO:0051213">
    <property type="term" value="F:dioxygenase activity"/>
    <property type="evidence" value="ECO:0007669"/>
    <property type="project" value="UniProtKB-KW"/>
</dbReference>
<dbReference type="PANTHER" id="PTHR41534">
    <property type="entry name" value="BLR3401 PROTEIN"/>
    <property type="match status" value="1"/>
</dbReference>
<organism evidence="3 4">
    <name type="scientific">Prauserella endophytica</name>
    <dbReference type="NCBI Taxonomy" id="1592324"/>
    <lineage>
        <taxon>Bacteria</taxon>
        <taxon>Bacillati</taxon>
        <taxon>Actinomycetota</taxon>
        <taxon>Actinomycetes</taxon>
        <taxon>Pseudonocardiales</taxon>
        <taxon>Pseudonocardiaceae</taxon>
        <taxon>Prauserella</taxon>
        <taxon>Prauserella coralliicola group</taxon>
    </lineage>
</organism>
<sequence length="161" mass="18182">MTAPANAITLADAEQFLYREARLADEGRYDEWEALWTDDALYWVPVADSTDTDERISIICDHRSRIALRVAQLKTGKRHSQDPRSAVARLISNIEIVGHDTDGTRTQATFVAVESRARGITIWAGRVEHTLVQDNDRILMSRKQVRLVNADQPLPTLAFLI</sequence>
<reference evidence="3 4" key="1">
    <citation type="journal article" date="2015" name="Antonie Van Leeuwenhoek">
        <title>Prauserella endophytica sp. nov., an endophytic actinobacterium isolated from Tamarix taklamakanensis.</title>
        <authorList>
            <person name="Liu J.M."/>
            <person name="Habden X."/>
            <person name="Guo L."/>
            <person name="Tuo L."/>
            <person name="Jiang Z.K."/>
            <person name="Liu S.W."/>
            <person name="Liu X.F."/>
            <person name="Chen L."/>
            <person name="Li R.F."/>
            <person name="Zhang Y.Q."/>
            <person name="Sun C.H."/>
        </authorList>
    </citation>
    <scope>NUCLEOTIDE SEQUENCE [LARGE SCALE GENOMIC DNA]</scope>
    <source>
        <strain evidence="3 4">CGMCC 4.7182</strain>
    </source>
</reference>
<evidence type="ECO:0000256" key="1">
    <source>
        <dbReference type="ARBA" id="ARBA00009570"/>
    </source>
</evidence>
<keyword evidence="3" id="KW-0223">Dioxygenase</keyword>
<name>A0ABY2RYS8_9PSEU</name>
<dbReference type="Proteomes" id="UP000309992">
    <property type="component" value="Unassembled WGS sequence"/>
</dbReference>
<dbReference type="PANTHER" id="PTHR41534:SF2">
    <property type="entry name" value="3-PHENYLPROPIONATE_CINNAMIC ACID DIOXYGENASE SUBUNIT BETA"/>
    <property type="match status" value="1"/>
</dbReference>
<comment type="similarity">
    <text evidence="1">Belongs to the bacterial ring-hydroxylating dioxygenase beta subunit family.</text>
</comment>
<dbReference type="EMBL" id="SWMS01000017">
    <property type="protein sequence ID" value="TKG65769.1"/>
    <property type="molecule type" value="Genomic_DNA"/>
</dbReference>
<evidence type="ECO:0000313" key="3">
    <source>
        <dbReference type="EMBL" id="TKG65769.1"/>
    </source>
</evidence>
<comment type="caution">
    <text evidence="3">The sequence shown here is derived from an EMBL/GenBank/DDBJ whole genome shotgun (WGS) entry which is preliminary data.</text>
</comment>
<dbReference type="SUPFAM" id="SSF54427">
    <property type="entry name" value="NTF2-like"/>
    <property type="match status" value="1"/>
</dbReference>
<dbReference type="InterPro" id="IPR000391">
    <property type="entry name" value="Rng_hydr_dOase-bsu"/>
</dbReference>
<keyword evidence="2" id="KW-0560">Oxidoreductase</keyword>
<dbReference type="Gene3D" id="3.10.450.50">
    <property type="match status" value="1"/>
</dbReference>
<dbReference type="Pfam" id="PF00866">
    <property type="entry name" value="Ring_hydroxyl_B"/>
    <property type="match status" value="1"/>
</dbReference>
<gene>
    <name evidence="3" type="ORF">FCN18_26570</name>
</gene>
<protein>
    <submittedName>
        <fullName evidence="3">Ring-hydroxylating dioxygenase subunit beta</fullName>
    </submittedName>
</protein>